<feature type="compositionally biased region" description="Low complexity" evidence="1">
    <location>
        <begin position="203"/>
        <end position="215"/>
    </location>
</feature>
<sequence length="327" mass="34796">MNIHIRVHSPLYSFFPPLLRLQNAAHDVLDLAPPRAHGPAEFEFEPHLANGSFFIFSSLFPLALAFAVRVVAVVVNDDGWLQHPVTARHGSPSPPIHPSRVAADSHARLLPAAYSQCKTAAPLTRRPLAPPPLPPSATPSYVALAYAALARRHPAPPPSRPATRHKDEASAQEGSLPPSHRRAMRRGNGAPTPPPSRAERRTSPPARAPASASTRQRGAVARRQPTASPDRWLLCSTAAAAVAVVRSSTPAALMCASASRCVAQRAASGTWNVPHAPVVAFIPPPPHSSPSALGCSPRLPNRDPTGYHSRSPWSQPGSTAIRVHPRA</sequence>
<evidence type="ECO:0000313" key="3">
    <source>
        <dbReference type="Proteomes" id="UP000053263"/>
    </source>
</evidence>
<gene>
    <name evidence="2" type="ORF">PLICRDRAFT_180195</name>
</gene>
<proteinExistence type="predicted"/>
<feature type="region of interest" description="Disordered" evidence="1">
    <location>
        <begin position="287"/>
        <end position="327"/>
    </location>
</feature>
<keyword evidence="3" id="KW-1185">Reference proteome</keyword>
<dbReference type="Proteomes" id="UP000053263">
    <property type="component" value="Unassembled WGS sequence"/>
</dbReference>
<reference evidence="2 3" key="1">
    <citation type="submission" date="2014-06" db="EMBL/GenBank/DDBJ databases">
        <title>Evolutionary Origins and Diversification of the Mycorrhizal Mutualists.</title>
        <authorList>
            <consortium name="DOE Joint Genome Institute"/>
            <consortium name="Mycorrhizal Genomics Consortium"/>
            <person name="Kohler A."/>
            <person name="Kuo A."/>
            <person name="Nagy L.G."/>
            <person name="Floudas D."/>
            <person name="Copeland A."/>
            <person name="Barry K.W."/>
            <person name="Cichocki N."/>
            <person name="Veneault-Fourrey C."/>
            <person name="LaButti K."/>
            <person name="Lindquist E.A."/>
            <person name="Lipzen A."/>
            <person name="Lundell T."/>
            <person name="Morin E."/>
            <person name="Murat C."/>
            <person name="Riley R."/>
            <person name="Ohm R."/>
            <person name="Sun H."/>
            <person name="Tunlid A."/>
            <person name="Henrissat B."/>
            <person name="Grigoriev I.V."/>
            <person name="Hibbett D.S."/>
            <person name="Martin F."/>
        </authorList>
    </citation>
    <scope>NUCLEOTIDE SEQUENCE [LARGE SCALE GENOMIC DNA]</scope>
    <source>
        <strain evidence="2 3">FD-325 SS-3</strain>
    </source>
</reference>
<evidence type="ECO:0000313" key="2">
    <source>
        <dbReference type="EMBL" id="KII83579.1"/>
    </source>
</evidence>
<protein>
    <submittedName>
        <fullName evidence="2">Uncharacterized protein</fullName>
    </submittedName>
</protein>
<dbReference type="HOGENOM" id="CLU_850266_0_0_1"/>
<accession>A0A0C9T2T7</accession>
<organism evidence="2 3">
    <name type="scientific">Plicaturopsis crispa FD-325 SS-3</name>
    <dbReference type="NCBI Taxonomy" id="944288"/>
    <lineage>
        <taxon>Eukaryota</taxon>
        <taxon>Fungi</taxon>
        <taxon>Dikarya</taxon>
        <taxon>Basidiomycota</taxon>
        <taxon>Agaricomycotina</taxon>
        <taxon>Agaricomycetes</taxon>
        <taxon>Agaricomycetidae</taxon>
        <taxon>Amylocorticiales</taxon>
        <taxon>Amylocorticiaceae</taxon>
        <taxon>Plicatura</taxon>
        <taxon>Plicaturopsis crispa</taxon>
    </lineage>
</organism>
<feature type="region of interest" description="Disordered" evidence="1">
    <location>
        <begin position="152"/>
        <end position="228"/>
    </location>
</feature>
<dbReference type="AlphaFoldDB" id="A0A0C9T2T7"/>
<evidence type="ECO:0000256" key="1">
    <source>
        <dbReference type="SAM" id="MobiDB-lite"/>
    </source>
</evidence>
<dbReference type="EMBL" id="KN832575">
    <property type="protein sequence ID" value="KII83579.1"/>
    <property type="molecule type" value="Genomic_DNA"/>
</dbReference>
<name>A0A0C9T2T7_PLICR</name>